<dbReference type="Pfam" id="PF16558">
    <property type="entry name" value="AZUL"/>
    <property type="match status" value="1"/>
</dbReference>
<dbReference type="GeneID" id="136824127"/>
<feature type="active site" description="Glycyl thioester intermediate" evidence="7">
    <location>
        <position position="1025"/>
    </location>
</feature>
<dbReference type="AlphaFoldDB" id="A0A7M6DQM7"/>
<dbReference type="PANTHER" id="PTHR45700:SF8">
    <property type="entry name" value="HECT-TYPE E3 UBIQUITIN TRANSFERASE"/>
    <property type="match status" value="1"/>
</dbReference>
<dbReference type="EnsemblMetazoa" id="CLYHEMT022913.1">
    <property type="protein sequence ID" value="CLYHEMP022913.1"/>
    <property type="gene ID" value="CLYHEMG022913"/>
</dbReference>
<dbReference type="InterPro" id="IPR044611">
    <property type="entry name" value="E3A/B/C-like"/>
</dbReference>
<dbReference type="InterPro" id="IPR035983">
    <property type="entry name" value="Hect_E3_ubiquitin_ligase"/>
</dbReference>
<evidence type="ECO:0000256" key="2">
    <source>
        <dbReference type="ARBA" id="ARBA00004496"/>
    </source>
</evidence>
<dbReference type="SUPFAM" id="SSF56204">
    <property type="entry name" value="Hect, E3 ligase catalytic domain"/>
    <property type="match status" value="1"/>
</dbReference>
<dbReference type="OrthoDB" id="5981550at2759"/>
<comment type="catalytic activity">
    <reaction evidence="1">
        <text>S-ubiquitinyl-[E2 ubiquitin-conjugating enzyme]-L-cysteine + [acceptor protein]-L-lysine = [E2 ubiquitin-conjugating enzyme]-L-cysteine + N(6)-ubiquitinyl-[acceptor protein]-L-lysine.</text>
        <dbReference type="EC" id="2.3.2.26"/>
    </reaction>
</comment>
<dbReference type="Gene3D" id="6.10.130.10">
    <property type="entry name" value="Ubiquitin-protein ligase E3A, N-terminal zinc-binding domain (AZUL)"/>
    <property type="match status" value="1"/>
</dbReference>
<evidence type="ECO:0000259" key="9">
    <source>
        <dbReference type="PROSITE" id="PS50237"/>
    </source>
</evidence>
<dbReference type="Gene3D" id="3.30.2410.10">
    <property type="entry name" value="Hect, E3 ligase catalytic domain"/>
    <property type="match status" value="1"/>
</dbReference>
<dbReference type="GO" id="GO:0000209">
    <property type="term" value="P:protein polyubiquitination"/>
    <property type="evidence" value="ECO:0007669"/>
    <property type="project" value="InterPro"/>
</dbReference>
<keyword evidence="4" id="KW-0963">Cytoplasm</keyword>
<comment type="subcellular location">
    <subcellularLocation>
        <location evidence="2">Cytoplasm</location>
    </subcellularLocation>
</comment>
<dbReference type="RefSeq" id="XP_066936393.1">
    <property type="nucleotide sequence ID" value="XM_067080292.1"/>
</dbReference>
<evidence type="ECO:0000256" key="7">
    <source>
        <dbReference type="PROSITE-ProRule" id="PRU00104"/>
    </source>
</evidence>
<dbReference type="SMART" id="SM00119">
    <property type="entry name" value="HECTc"/>
    <property type="match status" value="1"/>
</dbReference>
<dbReference type="Gene3D" id="3.30.2160.10">
    <property type="entry name" value="Hect, E3 ligase catalytic domain"/>
    <property type="match status" value="1"/>
</dbReference>
<dbReference type="EC" id="2.3.2.26" evidence="3"/>
<keyword evidence="11" id="KW-1185">Reference proteome</keyword>
<evidence type="ECO:0000256" key="4">
    <source>
        <dbReference type="ARBA" id="ARBA00022490"/>
    </source>
</evidence>
<keyword evidence="5" id="KW-0808">Transferase</keyword>
<proteinExistence type="predicted"/>
<accession>A0A7M6DQM7</accession>
<evidence type="ECO:0000256" key="5">
    <source>
        <dbReference type="ARBA" id="ARBA00022679"/>
    </source>
</evidence>
<evidence type="ECO:0000313" key="10">
    <source>
        <dbReference type="EnsemblMetazoa" id="CLYHEMP022913.1"/>
    </source>
</evidence>
<dbReference type="GO" id="GO:0061630">
    <property type="term" value="F:ubiquitin protein ligase activity"/>
    <property type="evidence" value="ECO:0007669"/>
    <property type="project" value="UniProtKB-EC"/>
</dbReference>
<evidence type="ECO:0000256" key="1">
    <source>
        <dbReference type="ARBA" id="ARBA00000885"/>
    </source>
</evidence>
<protein>
    <recommendedName>
        <fullName evidence="3">HECT-type E3 ubiquitin transferase</fullName>
        <ecNumber evidence="3">2.3.2.26</ecNumber>
    </recommendedName>
</protein>
<evidence type="ECO:0000313" key="11">
    <source>
        <dbReference type="Proteomes" id="UP000594262"/>
    </source>
</evidence>
<dbReference type="FunFam" id="3.30.2410.10:FF:000003">
    <property type="entry name" value="probable E3 ubiquitin-protein ligase HERC4 isoform X1"/>
    <property type="match status" value="1"/>
</dbReference>
<dbReference type="Pfam" id="PF00632">
    <property type="entry name" value="HECT"/>
    <property type="match status" value="1"/>
</dbReference>
<dbReference type="InterPro" id="IPR042556">
    <property type="entry name" value="AZUL_sf"/>
</dbReference>
<reference evidence="10" key="1">
    <citation type="submission" date="2021-01" db="UniProtKB">
        <authorList>
            <consortium name="EnsemblMetazoa"/>
        </authorList>
    </citation>
    <scope>IDENTIFICATION</scope>
</reference>
<evidence type="ECO:0000256" key="8">
    <source>
        <dbReference type="SAM" id="MobiDB-lite"/>
    </source>
</evidence>
<feature type="compositionally biased region" description="Polar residues" evidence="8">
    <location>
        <begin position="9"/>
        <end position="19"/>
    </location>
</feature>
<feature type="domain" description="HECT" evidence="9">
    <location>
        <begin position="729"/>
        <end position="1057"/>
    </location>
</feature>
<dbReference type="PROSITE" id="PS50237">
    <property type="entry name" value="HECT"/>
    <property type="match status" value="1"/>
</dbReference>
<dbReference type="InterPro" id="IPR000569">
    <property type="entry name" value="HECT_dom"/>
</dbReference>
<keyword evidence="6 7" id="KW-0833">Ubl conjugation pathway</keyword>
<dbReference type="Gene3D" id="3.90.1750.10">
    <property type="entry name" value="Hect, E3 ligase catalytic domains"/>
    <property type="match status" value="1"/>
</dbReference>
<dbReference type="InterPro" id="IPR032353">
    <property type="entry name" value="AZUL"/>
</dbReference>
<dbReference type="PANTHER" id="PTHR45700">
    <property type="entry name" value="UBIQUITIN-PROTEIN LIGASE E3C"/>
    <property type="match status" value="1"/>
</dbReference>
<sequence>MAEALVAAASSNYHPRNPTSKPPIGLSKDKYVNQVKKQKNVASYHKDDGLFGDKLTVEKSSVEKSLSWGNLTQLSLTDHHRSLSASNIYALQDPDLSIKAAISKKAYDKPHTSFSKEKAKFTAWTQKYYHQLTVGCGNRRCKNMFCKSSSKMKKFDQRMISLISIELSGYKNQYLCIKDKKRQEAKVLDVDCFNIDTPTEKDEQVPFLYRFYSMSPFRSLFLPCPLTHSGLGLHKTHSQGELNTPKKAKPIVNKQESNLTDTFKSHLTSFTTSISSSVSNIFHYASNSDINTQNVENNKITDDEGSILDEKECDETSSSPKCGDQFLTRRRIPSVRIFGDEYAVDRDTTLHDNIDEFEKSVAEEFKKEASENEFEDSVLSEEDVTIFHDDDEEEEDSEEPDGYSLTHLTLEMFQKILNNYQECSDESFLLNTIRTVFASWDALMLSFLDEGISKNKKHPFSVKIDDVHDVFLLLEQFDKHDKFRTVLTDTLQVMLLKKQSIKEPRELKPIVVILLMPYLFNYIDVVLEVSSMISRLSLEHLSVLSSFIADCFQEDKFVYLIEGIKSLIETESTRNSAILRNNERVVFLCKTMHLLYTANIVNGDHQTVVSNALFYCEELTSKVDFKQVYAYWKRRNFSTTNSILNYPFLLEPAVKVNVIHIDAITQMREEYQDAIVHQARMNQVQKSWSDFNDASKRSHEVRSAMCPYLLLEIRRENLINDTLKQLQEKNSDLKKPLKIKYTAGGEQGLDMGGLQKEFFQVIVETVFDTNYGLFNESEDGNVVWFNAYSFEATVMFELVGILLGLAIYNGIILDVHFPLLVYKKLLGSKVALQDLHDIQPTLAKSLEQLLNYSGDVADDFCQTFEVSHSVYGKPTNVELVANGHDVLVTNENRQHFVELYVDNILNKSIEKQFEAFKNGFFQVCNGPITKLFTPPELELLVCGNPNLDFLALEEATEYRDGYSKTHALMISFWKIVHKFTFKQKQALLMFVTGSYRVPLKGLGAMSFYIQRNGPDSNNLPTSMTCFNRLLLPEYITAQKLEDMLLLAIENSKGFGLT</sequence>
<dbReference type="CDD" id="cd00078">
    <property type="entry name" value="HECTc"/>
    <property type="match status" value="1"/>
</dbReference>
<dbReference type="Proteomes" id="UP000594262">
    <property type="component" value="Unplaced"/>
</dbReference>
<dbReference type="FunFam" id="3.30.2160.10:FF:000004">
    <property type="entry name" value="probable E3 ubiquitin-protein ligase HERC4 isoform X1"/>
    <property type="match status" value="1"/>
</dbReference>
<evidence type="ECO:0000256" key="3">
    <source>
        <dbReference type="ARBA" id="ARBA00012485"/>
    </source>
</evidence>
<evidence type="ECO:0000256" key="6">
    <source>
        <dbReference type="ARBA" id="ARBA00022786"/>
    </source>
</evidence>
<feature type="region of interest" description="Disordered" evidence="8">
    <location>
        <begin position="7"/>
        <end position="26"/>
    </location>
</feature>
<dbReference type="GO" id="GO:0005737">
    <property type="term" value="C:cytoplasm"/>
    <property type="evidence" value="ECO:0007669"/>
    <property type="project" value="UniProtKB-SubCell"/>
</dbReference>
<name>A0A7M6DQM7_9CNID</name>
<organism evidence="10 11">
    <name type="scientific">Clytia hemisphaerica</name>
    <dbReference type="NCBI Taxonomy" id="252671"/>
    <lineage>
        <taxon>Eukaryota</taxon>
        <taxon>Metazoa</taxon>
        <taxon>Cnidaria</taxon>
        <taxon>Hydrozoa</taxon>
        <taxon>Hydroidolina</taxon>
        <taxon>Leptothecata</taxon>
        <taxon>Obeliida</taxon>
        <taxon>Clytiidae</taxon>
        <taxon>Clytia</taxon>
    </lineage>
</organism>